<keyword evidence="5" id="KW-0479">Metal-binding</keyword>
<dbReference type="InterPro" id="IPR002698">
    <property type="entry name" value="FTHF_cligase"/>
</dbReference>
<dbReference type="Gene3D" id="3.40.50.10420">
    <property type="entry name" value="NagB/RpiA/CoA transferase-like"/>
    <property type="match status" value="1"/>
</dbReference>
<accession>A0A380M9Q4</accession>
<keyword evidence="3 4" id="KW-0067">ATP-binding</keyword>
<evidence type="ECO:0000313" key="9">
    <source>
        <dbReference type="Proteomes" id="UP001555100"/>
    </source>
</evidence>
<dbReference type="Proteomes" id="UP000275951">
    <property type="component" value="Chromosome"/>
</dbReference>
<evidence type="ECO:0000313" key="6">
    <source>
        <dbReference type="EMBL" id="AZR06840.1"/>
    </source>
</evidence>
<dbReference type="PIRSF" id="PIRSF006806">
    <property type="entry name" value="FTHF_cligase"/>
    <property type="match status" value="1"/>
</dbReference>
<comment type="catalytic activity">
    <reaction evidence="5">
        <text>(6S)-5-formyl-5,6,7,8-tetrahydrofolate + ATP = (6R)-5,10-methenyltetrahydrofolate + ADP + phosphate</text>
        <dbReference type="Rhea" id="RHEA:10488"/>
        <dbReference type="ChEBI" id="CHEBI:30616"/>
        <dbReference type="ChEBI" id="CHEBI:43474"/>
        <dbReference type="ChEBI" id="CHEBI:57455"/>
        <dbReference type="ChEBI" id="CHEBI:57457"/>
        <dbReference type="ChEBI" id="CHEBI:456216"/>
        <dbReference type="EC" id="6.3.3.2"/>
    </reaction>
</comment>
<sequence>MSISSLSIPDLVDAEVEEAKQLLRAAVREHRKQRSKRKIAELADVWVPTVMDFLGDATLVACYVSTKLEPPTYGVLQALHDAGKRVLLPKLGPGLSRAWGLFEPGTELVEMAPGRPPEPAGDSYENTILSDVEAMIIPALAISREGARLGQGGGWYDRALKQVNPDAPVGAMIYPEEFLEVRIPQDEMDVSVPYAILPTAIMPTDIAKKSHPQLS</sequence>
<protein>
    <recommendedName>
        <fullName evidence="5">5-formyltetrahydrofolate cyclo-ligase</fullName>
        <ecNumber evidence="5">6.3.3.2</ecNumber>
    </recommendedName>
</protein>
<comment type="cofactor">
    <cofactor evidence="5">
        <name>Mg(2+)</name>
        <dbReference type="ChEBI" id="CHEBI:18420"/>
    </cofactor>
</comment>
<dbReference type="InterPro" id="IPR024185">
    <property type="entry name" value="FTHF_cligase-like_sf"/>
</dbReference>
<feature type="binding site" evidence="4">
    <location>
        <begin position="20"/>
        <end position="24"/>
    </location>
    <ligand>
        <name>ATP</name>
        <dbReference type="ChEBI" id="CHEBI:30616"/>
    </ligand>
</feature>
<keyword evidence="5" id="KW-0460">Magnesium</keyword>
<comment type="similarity">
    <text evidence="1 5">Belongs to the 5-formyltetrahydrofolate cyclo-ligase family.</text>
</comment>
<evidence type="ECO:0000313" key="7">
    <source>
        <dbReference type="EMBL" id="MEW6953441.1"/>
    </source>
</evidence>
<keyword evidence="2 4" id="KW-0547">Nucleotide-binding</keyword>
<evidence type="ECO:0000256" key="1">
    <source>
        <dbReference type="ARBA" id="ARBA00010638"/>
    </source>
</evidence>
<organism evidence="6 8">
    <name type="scientific">Trueperella pyogenes</name>
    <dbReference type="NCBI Taxonomy" id="1661"/>
    <lineage>
        <taxon>Bacteria</taxon>
        <taxon>Bacillati</taxon>
        <taxon>Actinomycetota</taxon>
        <taxon>Actinomycetes</taxon>
        <taxon>Actinomycetales</taxon>
        <taxon>Actinomycetaceae</taxon>
        <taxon>Trueperella</taxon>
    </lineage>
</organism>
<dbReference type="GO" id="GO:0035999">
    <property type="term" value="P:tetrahydrofolate interconversion"/>
    <property type="evidence" value="ECO:0007669"/>
    <property type="project" value="TreeGrafter"/>
</dbReference>
<keyword evidence="6" id="KW-0436">Ligase</keyword>
<evidence type="ECO:0000256" key="2">
    <source>
        <dbReference type="ARBA" id="ARBA00022741"/>
    </source>
</evidence>
<dbReference type="PANTHER" id="PTHR23407:SF1">
    <property type="entry name" value="5-FORMYLTETRAHYDROFOLATE CYCLO-LIGASE"/>
    <property type="match status" value="1"/>
</dbReference>
<dbReference type="GO" id="GO:0046872">
    <property type="term" value="F:metal ion binding"/>
    <property type="evidence" value="ECO:0007669"/>
    <property type="project" value="UniProtKB-KW"/>
</dbReference>
<dbReference type="NCBIfam" id="TIGR02727">
    <property type="entry name" value="MTHFS_bact"/>
    <property type="match status" value="1"/>
</dbReference>
<dbReference type="Proteomes" id="UP001555100">
    <property type="component" value="Unassembled WGS sequence"/>
</dbReference>
<feature type="binding site" evidence="4">
    <location>
        <position position="69"/>
    </location>
    <ligand>
        <name>substrate</name>
    </ligand>
</feature>
<dbReference type="OrthoDB" id="3242798at2"/>
<feature type="binding site" evidence="4">
    <location>
        <begin position="148"/>
        <end position="156"/>
    </location>
    <ligand>
        <name>ATP</name>
        <dbReference type="ChEBI" id="CHEBI:30616"/>
    </ligand>
</feature>
<dbReference type="SUPFAM" id="SSF100950">
    <property type="entry name" value="NagB/RpiA/CoA transferase-like"/>
    <property type="match status" value="1"/>
</dbReference>
<reference evidence="7 9" key="2">
    <citation type="submission" date="2024-01" db="EMBL/GenBank/DDBJ databases">
        <title>Genomic analysis and antimicrobial resistance profiles of Trueperella pyogenes isolated from domestic and wild animals.</title>
        <authorList>
            <person name="Magossi G."/>
            <person name="Gzyl K.E."/>
            <person name="Holman D.B."/>
            <person name="Amat S."/>
        </authorList>
    </citation>
    <scope>NUCLEOTIDE SEQUENCE [LARGE SCALE GENOMIC DNA]</scope>
    <source>
        <strain evidence="7 9">1494</strain>
    </source>
</reference>
<dbReference type="GO" id="GO:0030272">
    <property type="term" value="F:5-formyltetrahydrofolate cyclo-ligase activity"/>
    <property type="evidence" value="ECO:0007669"/>
    <property type="project" value="UniProtKB-EC"/>
</dbReference>
<dbReference type="Pfam" id="PF01812">
    <property type="entry name" value="5-FTHF_cyc-lig"/>
    <property type="match status" value="1"/>
</dbReference>
<dbReference type="AlphaFoldDB" id="A0A380M9Q4"/>
<proteinExistence type="inferred from homology"/>
<gene>
    <name evidence="6" type="ORF">EBQ10_05715</name>
    <name evidence="7" type="ORF">V3M73_00155</name>
</gene>
<dbReference type="RefSeq" id="WP_039661760.1">
    <property type="nucleotide sequence ID" value="NZ_CP012649.1"/>
</dbReference>
<evidence type="ECO:0000256" key="5">
    <source>
        <dbReference type="RuleBase" id="RU361279"/>
    </source>
</evidence>
<keyword evidence="9" id="KW-1185">Reference proteome</keyword>
<name>A0A380M9Q4_9ACTO</name>
<evidence type="ECO:0000256" key="4">
    <source>
        <dbReference type="PIRSR" id="PIRSR006806-1"/>
    </source>
</evidence>
<dbReference type="GO" id="GO:0009396">
    <property type="term" value="P:folic acid-containing compound biosynthetic process"/>
    <property type="evidence" value="ECO:0007669"/>
    <property type="project" value="TreeGrafter"/>
</dbReference>
<feature type="binding site" evidence="4">
    <location>
        <position position="64"/>
    </location>
    <ligand>
        <name>substrate</name>
    </ligand>
</feature>
<reference evidence="6 8" key="1">
    <citation type="submission" date="2018-11" db="EMBL/GenBank/DDBJ databases">
        <title>Multidrug-resistant genes are associated with an 42-kb island TGI1 carrying a complex class 1 integron in a Trueperella pyogenes.</title>
        <authorList>
            <person name="Dong W."/>
        </authorList>
    </citation>
    <scope>NUCLEOTIDE SEQUENCE [LARGE SCALE GENOMIC DNA]</scope>
    <source>
        <strain evidence="6 8">TP4</strain>
    </source>
</reference>
<evidence type="ECO:0000256" key="3">
    <source>
        <dbReference type="ARBA" id="ARBA00022840"/>
    </source>
</evidence>
<dbReference type="InterPro" id="IPR037171">
    <property type="entry name" value="NagB/RpiA_transferase-like"/>
</dbReference>
<dbReference type="EC" id="6.3.3.2" evidence="5"/>
<dbReference type="PANTHER" id="PTHR23407">
    <property type="entry name" value="ATPASE INHIBITOR/5-FORMYLTETRAHYDROFOLATE CYCLO-LIGASE"/>
    <property type="match status" value="1"/>
</dbReference>
<dbReference type="EMBL" id="CP033905">
    <property type="protein sequence ID" value="AZR06840.1"/>
    <property type="molecule type" value="Genomic_DNA"/>
</dbReference>
<evidence type="ECO:0000313" key="8">
    <source>
        <dbReference type="Proteomes" id="UP000275951"/>
    </source>
</evidence>
<dbReference type="GeneID" id="97531318"/>
<dbReference type="GO" id="GO:0005524">
    <property type="term" value="F:ATP binding"/>
    <property type="evidence" value="ECO:0007669"/>
    <property type="project" value="UniProtKB-KW"/>
</dbReference>
<dbReference type="EMBL" id="JBAGNM010000001">
    <property type="protein sequence ID" value="MEW6953441.1"/>
    <property type="molecule type" value="Genomic_DNA"/>
</dbReference>